<dbReference type="PROSITE" id="PS00463">
    <property type="entry name" value="ZN2_CY6_FUNGAL_1"/>
    <property type="match status" value="1"/>
</dbReference>
<sequence length="874" mass="98783">MNEPEVQPPLFTAEAAAAAAAAAINNSLVAPISLSLHNQASYTIGHHSPVSPSRPQSCFLCRRRKVRCNKESPCSTCRRVQVTCIYPVGRAPRRTRIRRHGVQSIADNELAVKLNVLEQMIEKLGDRINGEPTLRSAASSTPSHAASQTQTCTPKDSPSHSSSPETLCQELARDNLMSDPGHSLRSYELQHKLGRLVLHEETGSKRYVCDGIWAKLDEEWTSIREASPNNLDDACSSNGDDNVTLRASFSAHRPFGFGHLPFNSIPAIYHPEPAQVLYLWSIYQENVEPLLKAVHVPTMEKVFHDAKTRLSQLSAAYQALMRAIYYAAVVSLDPKDVLSNLGQSKDEALARYRFATEQALSRVDFLVTSDVTVLQALSIFLAVVRHEGESRLCWSLTGLAIHLARGMGLHRDGSQLALRPFEKELRRRLWWALLQLDIRSAEELGTDLIVGKSTFDTQMPSNLNDKDISPDLVDSPAPREGRTDTTLFLVRCEFCKLSRQVIEAVSTVATVEEQKTMLLEVYKRVDEKFFKWIDKTDPLYDMAAMLARSLRAKIYFVIYHPALFPATDAQSQLFDEARQCVYRAAVNILEYDHRLHVDPKVRQYRWLFQTFTNWHAIAYFLIESCRRPWTPLVERGWQAVRAYQQRDPRYLETQAYHSVVLPVKKLWLRANRHRDREIVRLREDLEEANHLEHTERMAAIVLPFGDQFGGDDEMMDLFRAKWNALIMGGKSNTPFPKGVQPPCLSSTVPSSSPTLSDESSKHRTDMNPELYRTAMSLSDTSAWQPSKKPMDLSMFGVGSGYTGLNVNEMQAQGVGTDSRHDSPSMHHKKLPSWFNLSLTANASVEKLEFADVGMFGDEFNWKDWARNIKGFGLP</sequence>
<evidence type="ECO:0000313" key="6">
    <source>
        <dbReference type="EMBL" id="EWZ00252.1"/>
    </source>
</evidence>
<reference evidence="6 7" key="1">
    <citation type="submission" date="2011-06" db="EMBL/GenBank/DDBJ databases">
        <title>The Genome Sequence of Fusarium oxysporum FOSC 3-a.</title>
        <authorList>
            <consortium name="The Broad Institute Genome Sequencing Platform"/>
            <person name="Ma L.-J."/>
            <person name="Gale L.R."/>
            <person name="Schwartz D.C."/>
            <person name="Zhou S."/>
            <person name="Corby-Kistler H."/>
            <person name="Young S.K."/>
            <person name="Zeng Q."/>
            <person name="Gargeya S."/>
            <person name="Fitzgerald M."/>
            <person name="Haas B."/>
            <person name="Abouelleil A."/>
            <person name="Alvarado L."/>
            <person name="Arachchi H.M."/>
            <person name="Berlin A."/>
            <person name="Brown A."/>
            <person name="Chapman S.B."/>
            <person name="Chen Z."/>
            <person name="Dunbar C."/>
            <person name="Freedman E."/>
            <person name="Gearin G."/>
            <person name="Gellesch M."/>
            <person name="Goldberg J."/>
            <person name="Griggs A."/>
            <person name="Gujja S."/>
            <person name="Heiman D."/>
            <person name="Howarth C."/>
            <person name="Larson L."/>
            <person name="Lui A."/>
            <person name="MacDonald P.J.P."/>
            <person name="Mehta T."/>
            <person name="Montmayeur A."/>
            <person name="Murphy C."/>
            <person name="Neiman D."/>
            <person name="Pearson M."/>
            <person name="Priest M."/>
            <person name="Roberts A."/>
            <person name="Saif S."/>
            <person name="Shea T."/>
            <person name="Shenoy N."/>
            <person name="Sisk P."/>
            <person name="Stolte C."/>
            <person name="Sykes S."/>
            <person name="Wortman J."/>
            <person name="Nusbaum C."/>
            <person name="Birren B."/>
        </authorList>
    </citation>
    <scope>NUCLEOTIDE SEQUENCE [LARGE SCALE GENOMIC DNA]</scope>
    <source>
        <strain evidence="7">FOSC 3-a</strain>
    </source>
</reference>
<accession>W9J608</accession>
<evidence type="ECO:0000256" key="3">
    <source>
        <dbReference type="ARBA" id="ARBA00023242"/>
    </source>
</evidence>
<dbReference type="InterPro" id="IPR007219">
    <property type="entry name" value="XnlR_reg_dom"/>
</dbReference>
<evidence type="ECO:0000256" key="4">
    <source>
        <dbReference type="SAM" id="MobiDB-lite"/>
    </source>
</evidence>
<dbReference type="PROSITE" id="PS50048">
    <property type="entry name" value="ZN2_CY6_FUNGAL_2"/>
    <property type="match status" value="1"/>
</dbReference>
<evidence type="ECO:0000259" key="5">
    <source>
        <dbReference type="PROSITE" id="PS50048"/>
    </source>
</evidence>
<dbReference type="GO" id="GO:0008270">
    <property type="term" value="F:zinc ion binding"/>
    <property type="evidence" value="ECO:0007669"/>
    <property type="project" value="InterPro"/>
</dbReference>
<keyword evidence="2" id="KW-0479">Metal-binding</keyword>
<feature type="compositionally biased region" description="Low complexity" evidence="4">
    <location>
        <begin position="741"/>
        <end position="757"/>
    </location>
</feature>
<feature type="domain" description="Zn(2)-C6 fungal-type" evidence="5">
    <location>
        <begin position="57"/>
        <end position="86"/>
    </location>
</feature>
<dbReference type="HOGENOM" id="CLU_004083_2_0_1"/>
<proteinExistence type="predicted"/>
<dbReference type="Gene3D" id="4.10.240.10">
    <property type="entry name" value="Zn(2)-C6 fungal-type DNA-binding domain"/>
    <property type="match status" value="1"/>
</dbReference>
<gene>
    <name evidence="6" type="ORF">FOYG_00136</name>
</gene>
<dbReference type="PANTHER" id="PTHR31001">
    <property type="entry name" value="UNCHARACTERIZED TRANSCRIPTIONAL REGULATORY PROTEIN"/>
    <property type="match status" value="1"/>
</dbReference>
<dbReference type="GO" id="GO:0003677">
    <property type="term" value="F:DNA binding"/>
    <property type="evidence" value="ECO:0007669"/>
    <property type="project" value="InterPro"/>
</dbReference>
<dbReference type="Pfam" id="PF00172">
    <property type="entry name" value="Zn_clus"/>
    <property type="match status" value="1"/>
</dbReference>
<dbReference type="Pfam" id="PF04082">
    <property type="entry name" value="Fungal_trans"/>
    <property type="match status" value="1"/>
</dbReference>
<dbReference type="InterPro" id="IPR036864">
    <property type="entry name" value="Zn2-C6_fun-type_DNA-bd_sf"/>
</dbReference>
<keyword evidence="3" id="KW-0539">Nucleus</keyword>
<dbReference type="PANTHER" id="PTHR31001:SF50">
    <property type="entry name" value="ZN(II)2CYS6 TRANSCRIPTION FACTOR (EUROFUNG)"/>
    <property type="match status" value="1"/>
</dbReference>
<dbReference type="GO" id="GO:0000981">
    <property type="term" value="F:DNA-binding transcription factor activity, RNA polymerase II-specific"/>
    <property type="evidence" value="ECO:0007669"/>
    <property type="project" value="InterPro"/>
</dbReference>
<evidence type="ECO:0000256" key="1">
    <source>
        <dbReference type="ARBA" id="ARBA00004123"/>
    </source>
</evidence>
<dbReference type="SMART" id="SM00066">
    <property type="entry name" value="GAL4"/>
    <property type="match status" value="1"/>
</dbReference>
<dbReference type="SUPFAM" id="SSF57701">
    <property type="entry name" value="Zn2/Cys6 DNA-binding domain"/>
    <property type="match status" value="1"/>
</dbReference>
<dbReference type="AlphaFoldDB" id="W9J608"/>
<evidence type="ECO:0000256" key="2">
    <source>
        <dbReference type="ARBA" id="ARBA00022723"/>
    </source>
</evidence>
<dbReference type="CDD" id="cd12148">
    <property type="entry name" value="fungal_TF_MHR"/>
    <property type="match status" value="1"/>
</dbReference>
<dbReference type="InterPro" id="IPR001138">
    <property type="entry name" value="Zn2Cys6_DnaBD"/>
</dbReference>
<comment type="subcellular location">
    <subcellularLocation>
        <location evidence="1">Nucleus</location>
    </subcellularLocation>
</comment>
<feature type="compositionally biased region" description="Low complexity" evidence="4">
    <location>
        <begin position="136"/>
        <end position="147"/>
    </location>
</feature>
<dbReference type="Proteomes" id="UP000030753">
    <property type="component" value="Unassembled WGS sequence"/>
</dbReference>
<dbReference type="CDD" id="cd00067">
    <property type="entry name" value="GAL4"/>
    <property type="match status" value="1"/>
</dbReference>
<organism evidence="6 7">
    <name type="scientific">Fusarium oxysporum NRRL 32931</name>
    <dbReference type="NCBI Taxonomy" id="660029"/>
    <lineage>
        <taxon>Eukaryota</taxon>
        <taxon>Fungi</taxon>
        <taxon>Dikarya</taxon>
        <taxon>Ascomycota</taxon>
        <taxon>Pezizomycotina</taxon>
        <taxon>Sordariomycetes</taxon>
        <taxon>Hypocreomycetidae</taxon>
        <taxon>Hypocreales</taxon>
        <taxon>Nectriaceae</taxon>
        <taxon>Fusarium</taxon>
        <taxon>Fusarium oxysporum species complex</taxon>
    </lineage>
</organism>
<dbReference type="InterPro" id="IPR050613">
    <property type="entry name" value="Sec_Metabolite_Reg"/>
</dbReference>
<feature type="compositionally biased region" description="Polar residues" evidence="4">
    <location>
        <begin position="148"/>
        <end position="166"/>
    </location>
</feature>
<name>W9J608_FUSOX</name>
<feature type="region of interest" description="Disordered" evidence="4">
    <location>
        <begin position="131"/>
        <end position="166"/>
    </location>
</feature>
<protein>
    <recommendedName>
        <fullName evidence="5">Zn(2)-C6 fungal-type domain-containing protein</fullName>
    </recommendedName>
</protein>
<feature type="region of interest" description="Disordered" evidence="4">
    <location>
        <begin position="739"/>
        <end position="763"/>
    </location>
</feature>
<evidence type="ECO:0000313" key="7">
    <source>
        <dbReference type="Proteomes" id="UP000030753"/>
    </source>
</evidence>
<dbReference type="SMART" id="SM00906">
    <property type="entry name" value="Fungal_trans"/>
    <property type="match status" value="1"/>
</dbReference>
<dbReference type="GO" id="GO:0005634">
    <property type="term" value="C:nucleus"/>
    <property type="evidence" value="ECO:0007669"/>
    <property type="project" value="UniProtKB-SubCell"/>
</dbReference>
<dbReference type="EMBL" id="JH717839">
    <property type="protein sequence ID" value="EWZ00252.1"/>
    <property type="molecule type" value="Genomic_DNA"/>
</dbReference>
<dbReference type="GO" id="GO:0006351">
    <property type="term" value="P:DNA-templated transcription"/>
    <property type="evidence" value="ECO:0007669"/>
    <property type="project" value="InterPro"/>
</dbReference>
<dbReference type="OrthoDB" id="3364175at2759"/>